<sequence length="180" mass="20258">MAHRLVTESGVKSDDLVLANRAGGYGGTWYWNRYPGGHTTELLTVKCQFLVTSGGIHPSPQIPRLDGLNGISVFRSVPGKQVIHTARWDWALFGGFEVRRSSSTWRRRRRMSAALVDLDNPWAKTMQRRIDEGGQGPGRRSETEAVAEDEYGSRVAERARWFSSLHRCTLLNSFLEAKIV</sequence>
<comment type="similarity">
    <text evidence="2">Belongs to the FAD-binding monooxygenase family.</text>
</comment>
<dbReference type="InterPro" id="IPR036188">
    <property type="entry name" value="FAD/NAD-bd_sf"/>
</dbReference>
<evidence type="ECO:0000256" key="7">
    <source>
        <dbReference type="SAM" id="MobiDB-lite"/>
    </source>
</evidence>
<proteinExistence type="inferred from homology"/>
<keyword evidence="9" id="KW-1185">Reference proteome</keyword>
<dbReference type="GO" id="GO:0016491">
    <property type="term" value="F:oxidoreductase activity"/>
    <property type="evidence" value="ECO:0007669"/>
    <property type="project" value="UniProtKB-KW"/>
</dbReference>
<evidence type="ECO:0000256" key="3">
    <source>
        <dbReference type="ARBA" id="ARBA00022630"/>
    </source>
</evidence>
<evidence type="ECO:0000256" key="2">
    <source>
        <dbReference type="ARBA" id="ARBA00010139"/>
    </source>
</evidence>
<dbReference type="AlphaFoldDB" id="A0A4V6DG73"/>
<comment type="caution">
    <text evidence="8">The sequence shown here is derived from an EMBL/GenBank/DDBJ whole genome shotgun (WGS) entry which is preliminary data.</text>
</comment>
<accession>A0A4V6DG73</accession>
<dbReference type="PANTHER" id="PTHR43098">
    <property type="entry name" value="L-ORNITHINE N(5)-MONOOXYGENASE-RELATED"/>
    <property type="match status" value="1"/>
</dbReference>
<evidence type="ECO:0000256" key="5">
    <source>
        <dbReference type="ARBA" id="ARBA00022857"/>
    </source>
</evidence>
<name>A0A4V6DG73_9PEZI</name>
<reference evidence="8 9" key="1">
    <citation type="journal article" date="2019" name="PLoS ONE">
        <title>Comparative genome analysis indicates high evolutionary potential of pathogenicity genes in Colletotrichum tanaceti.</title>
        <authorList>
            <person name="Lelwala R.V."/>
            <person name="Korhonen P.K."/>
            <person name="Young N.D."/>
            <person name="Scott J.B."/>
            <person name="Ades P.A."/>
            <person name="Gasser R.B."/>
            <person name="Taylor P.W.J."/>
        </authorList>
    </citation>
    <scope>NUCLEOTIDE SEQUENCE [LARGE SCALE GENOMIC DNA]</scope>
    <source>
        <strain evidence="8">BRIP57314</strain>
    </source>
</reference>
<evidence type="ECO:0000256" key="6">
    <source>
        <dbReference type="ARBA" id="ARBA00023002"/>
    </source>
</evidence>
<dbReference type="Gene3D" id="3.50.50.60">
    <property type="entry name" value="FAD/NAD(P)-binding domain"/>
    <property type="match status" value="1"/>
</dbReference>
<evidence type="ECO:0000313" key="9">
    <source>
        <dbReference type="Proteomes" id="UP000310108"/>
    </source>
</evidence>
<evidence type="ECO:0000256" key="4">
    <source>
        <dbReference type="ARBA" id="ARBA00022827"/>
    </source>
</evidence>
<keyword evidence="3" id="KW-0285">Flavoprotein</keyword>
<keyword evidence="5" id="KW-0521">NADP</keyword>
<comment type="cofactor">
    <cofactor evidence="1">
        <name>FAD</name>
        <dbReference type="ChEBI" id="CHEBI:57692"/>
    </cofactor>
</comment>
<keyword evidence="4" id="KW-0274">FAD</keyword>
<evidence type="ECO:0000256" key="1">
    <source>
        <dbReference type="ARBA" id="ARBA00001974"/>
    </source>
</evidence>
<dbReference type="STRING" id="1306861.A0A4V6DG73"/>
<keyword evidence="6" id="KW-0560">Oxidoreductase</keyword>
<dbReference type="Proteomes" id="UP000310108">
    <property type="component" value="Unassembled WGS sequence"/>
</dbReference>
<gene>
    <name evidence="8" type="ORF">CTA1_8875</name>
</gene>
<protein>
    <submittedName>
        <fullName evidence="8">Uncharacterized protein</fullName>
    </submittedName>
</protein>
<dbReference type="PANTHER" id="PTHR43098:SF2">
    <property type="entry name" value="FAD-BINDING MONOOXYGENASE AUSB-RELATED"/>
    <property type="match status" value="1"/>
</dbReference>
<organism evidence="8 9">
    <name type="scientific">Colletotrichum tanaceti</name>
    <dbReference type="NCBI Taxonomy" id="1306861"/>
    <lineage>
        <taxon>Eukaryota</taxon>
        <taxon>Fungi</taxon>
        <taxon>Dikarya</taxon>
        <taxon>Ascomycota</taxon>
        <taxon>Pezizomycotina</taxon>
        <taxon>Sordariomycetes</taxon>
        <taxon>Hypocreomycetidae</taxon>
        <taxon>Glomerellales</taxon>
        <taxon>Glomerellaceae</taxon>
        <taxon>Colletotrichum</taxon>
        <taxon>Colletotrichum destructivum species complex</taxon>
    </lineage>
</organism>
<dbReference type="InterPro" id="IPR050775">
    <property type="entry name" value="FAD-binding_Monooxygenases"/>
</dbReference>
<evidence type="ECO:0000313" key="8">
    <source>
        <dbReference type="EMBL" id="TKW51716.1"/>
    </source>
</evidence>
<dbReference type="EMBL" id="PJEX01000287">
    <property type="protein sequence ID" value="TKW51716.1"/>
    <property type="molecule type" value="Genomic_DNA"/>
</dbReference>
<feature type="region of interest" description="Disordered" evidence="7">
    <location>
        <begin position="129"/>
        <end position="148"/>
    </location>
</feature>